<dbReference type="CDD" id="cd00075">
    <property type="entry name" value="HATPase"/>
    <property type="match status" value="1"/>
</dbReference>
<keyword evidence="6 11" id="KW-0812">Transmembrane</keyword>
<dbReference type="InterPro" id="IPR036890">
    <property type="entry name" value="HATPase_C_sf"/>
</dbReference>
<dbReference type="Pfam" id="PF00512">
    <property type="entry name" value="HisKA"/>
    <property type="match status" value="1"/>
</dbReference>
<gene>
    <name evidence="14" type="ORF">HNQ08_004682</name>
</gene>
<dbReference type="SMART" id="SM00387">
    <property type="entry name" value="HATPase_c"/>
    <property type="match status" value="1"/>
</dbReference>
<evidence type="ECO:0000313" key="14">
    <source>
        <dbReference type="EMBL" id="MBB5365561.1"/>
    </source>
</evidence>
<comment type="catalytic activity">
    <reaction evidence="1">
        <text>ATP + protein L-histidine = ADP + protein N-phospho-L-histidine.</text>
        <dbReference type="EC" id="2.7.13.3"/>
    </reaction>
</comment>
<keyword evidence="4" id="KW-0597">Phosphoprotein</keyword>
<dbReference type="GO" id="GO:0000155">
    <property type="term" value="F:phosphorelay sensor kinase activity"/>
    <property type="evidence" value="ECO:0007669"/>
    <property type="project" value="InterPro"/>
</dbReference>
<reference evidence="14 15" key="1">
    <citation type="submission" date="2020-08" db="EMBL/GenBank/DDBJ databases">
        <title>Genomic Encyclopedia of Type Strains, Phase IV (KMG-IV): sequencing the most valuable type-strain genomes for metagenomic binning, comparative biology and taxonomic classification.</title>
        <authorList>
            <person name="Goeker M."/>
        </authorList>
    </citation>
    <scope>NUCLEOTIDE SEQUENCE [LARGE SCALE GENOMIC DNA]</scope>
    <source>
        <strain evidence="14 15">DSM 27939</strain>
    </source>
</reference>
<evidence type="ECO:0000256" key="2">
    <source>
        <dbReference type="ARBA" id="ARBA00004370"/>
    </source>
</evidence>
<dbReference type="SMART" id="SM00388">
    <property type="entry name" value="HisKA"/>
    <property type="match status" value="1"/>
</dbReference>
<organism evidence="14 15">
    <name type="scientific">Deinococcus humi</name>
    <dbReference type="NCBI Taxonomy" id="662880"/>
    <lineage>
        <taxon>Bacteria</taxon>
        <taxon>Thermotogati</taxon>
        <taxon>Deinococcota</taxon>
        <taxon>Deinococci</taxon>
        <taxon>Deinococcales</taxon>
        <taxon>Deinococcaceae</taxon>
        <taxon>Deinococcus</taxon>
    </lineage>
</organism>
<keyword evidence="5" id="KW-0808">Transferase</keyword>
<sequence>MRVRLLPRQLAGAAGRHPVTGTPRQRSRGRHTTLRWRLTLFYTALLAVLLTTVAVTTLVIMRNNLITSVNRDLSDTYSRFVQVLPSLGLTPSNNINRDAAGDLRSARYQFPNYALQIEQLSFYDLPGLTSRLAQADTPEARRSLLDTLTLLRNESRDSAGIDRDAPITLSEAQLTELIRSPDGQLLIDQNIKDAYSNEFAPMRVLVRLAPLALQPSPLGLPGSNDTLTIVYVGRSLKDIQHTLADLRTVILLLFLAGLITAGVGAYLLAGRALQPLGLVQRAAEGIGGQNLTERVPEPETGDEVQALAGALNNMLARLEDSFEAQRRFTSDASHELRTPVTAISGHASYLLRRTSPDEQQQESLKIIRSESERLTNLIASLLQLARSDSGALVMARDPILSGLFLNEIARELMPLAQAQGTALTVTGQEVTFEGDADRLKQVIINLVSNALKAGARTITLSSRPEKDGTEVRLSVRDDGPGIPADQLDRLFDRFYRLEDSRSRDVGGAGLGLSIARGIVEAHEGRIWLESEVGQGTTAHVQLPVGDVPILDDDDVP</sequence>
<dbReference type="GO" id="GO:0005886">
    <property type="term" value="C:plasma membrane"/>
    <property type="evidence" value="ECO:0007669"/>
    <property type="project" value="TreeGrafter"/>
</dbReference>
<comment type="subcellular location">
    <subcellularLocation>
        <location evidence="2">Membrane</location>
    </subcellularLocation>
</comment>
<proteinExistence type="predicted"/>
<dbReference type="InterPro" id="IPR036097">
    <property type="entry name" value="HisK_dim/P_sf"/>
</dbReference>
<accession>A0A7W8K160</accession>
<evidence type="ECO:0000256" key="10">
    <source>
        <dbReference type="ARBA" id="ARBA00023136"/>
    </source>
</evidence>
<dbReference type="SMART" id="SM00304">
    <property type="entry name" value="HAMP"/>
    <property type="match status" value="1"/>
</dbReference>
<keyword evidence="15" id="KW-1185">Reference proteome</keyword>
<dbReference type="FunFam" id="1.10.287.130:FF:000001">
    <property type="entry name" value="Two-component sensor histidine kinase"/>
    <property type="match status" value="1"/>
</dbReference>
<feature type="domain" description="HAMP" evidence="13">
    <location>
        <begin position="270"/>
        <end position="323"/>
    </location>
</feature>
<evidence type="ECO:0000256" key="3">
    <source>
        <dbReference type="ARBA" id="ARBA00012438"/>
    </source>
</evidence>
<dbReference type="EC" id="2.7.13.3" evidence="3"/>
<dbReference type="SUPFAM" id="SSF158472">
    <property type="entry name" value="HAMP domain-like"/>
    <property type="match status" value="1"/>
</dbReference>
<dbReference type="InterPro" id="IPR050428">
    <property type="entry name" value="TCS_sensor_his_kinase"/>
</dbReference>
<name>A0A7W8K160_9DEIO</name>
<protein>
    <recommendedName>
        <fullName evidence="3">histidine kinase</fullName>
        <ecNumber evidence="3">2.7.13.3</ecNumber>
    </recommendedName>
</protein>
<dbReference type="Gene3D" id="6.10.340.10">
    <property type="match status" value="1"/>
</dbReference>
<dbReference type="Gene3D" id="3.30.565.10">
    <property type="entry name" value="Histidine kinase-like ATPase, C-terminal domain"/>
    <property type="match status" value="1"/>
</dbReference>
<dbReference type="EMBL" id="JACHFL010000019">
    <property type="protein sequence ID" value="MBB5365561.1"/>
    <property type="molecule type" value="Genomic_DNA"/>
</dbReference>
<dbReference type="SUPFAM" id="SSF55874">
    <property type="entry name" value="ATPase domain of HSP90 chaperone/DNA topoisomerase II/histidine kinase"/>
    <property type="match status" value="1"/>
</dbReference>
<evidence type="ECO:0000259" key="12">
    <source>
        <dbReference type="PROSITE" id="PS50109"/>
    </source>
</evidence>
<dbReference type="PANTHER" id="PTHR45436:SF5">
    <property type="entry name" value="SENSOR HISTIDINE KINASE TRCS"/>
    <property type="match status" value="1"/>
</dbReference>
<dbReference type="Pfam" id="PF02518">
    <property type="entry name" value="HATPase_c"/>
    <property type="match status" value="1"/>
</dbReference>
<dbReference type="InterPro" id="IPR003661">
    <property type="entry name" value="HisK_dim/P_dom"/>
</dbReference>
<evidence type="ECO:0000256" key="5">
    <source>
        <dbReference type="ARBA" id="ARBA00022679"/>
    </source>
</evidence>
<feature type="transmembrane region" description="Helical" evidence="11">
    <location>
        <begin position="40"/>
        <end position="61"/>
    </location>
</feature>
<dbReference type="PRINTS" id="PR00344">
    <property type="entry name" value="BCTRLSENSOR"/>
</dbReference>
<dbReference type="InterPro" id="IPR003660">
    <property type="entry name" value="HAMP_dom"/>
</dbReference>
<evidence type="ECO:0000256" key="8">
    <source>
        <dbReference type="ARBA" id="ARBA00022989"/>
    </source>
</evidence>
<dbReference type="CDD" id="cd06225">
    <property type="entry name" value="HAMP"/>
    <property type="match status" value="1"/>
</dbReference>
<dbReference type="RefSeq" id="WP_229790181.1">
    <property type="nucleotide sequence ID" value="NZ_JACHFL010000019.1"/>
</dbReference>
<feature type="domain" description="Histidine kinase" evidence="12">
    <location>
        <begin position="331"/>
        <end position="546"/>
    </location>
</feature>
<comment type="caution">
    <text evidence="14">The sequence shown here is derived from an EMBL/GenBank/DDBJ whole genome shotgun (WGS) entry which is preliminary data.</text>
</comment>
<dbReference type="PROSITE" id="PS50109">
    <property type="entry name" value="HIS_KIN"/>
    <property type="match status" value="1"/>
</dbReference>
<dbReference type="InterPro" id="IPR003594">
    <property type="entry name" value="HATPase_dom"/>
</dbReference>
<dbReference type="FunFam" id="3.30.565.10:FF:000006">
    <property type="entry name" value="Sensor histidine kinase WalK"/>
    <property type="match status" value="1"/>
</dbReference>
<keyword evidence="8 11" id="KW-1133">Transmembrane helix</keyword>
<dbReference type="Pfam" id="PF00672">
    <property type="entry name" value="HAMP"/>
    <property type="match status" value="1"/>
</dbReference>
<keyword evidence="10 11" id="KW-0472">Membrane</keyword>
<feature type="transmembrane region" description="Helical" evidence="11">
    <location>
        <begin position="249"/>
        <end position="269"/>
    </location>
</feature>
<dbReference type="InterPro" id="IPR005467">
    <property type="entry name" value="His_kinase_dom"/>
</dbReference>
<evidence type="ECO:0000256" key="11">
    <source>
        <dbReference type="SAM" id="Phobius"/>
    </source>
</evidence>
<dbReference type="InterPro" id="IPR004358">
    <property type="entry name" value="Sig_transdc_His_kin-like_C"/>
</dbReference>
<dbReference type="Proteomes" id="UP000552709">
    <property type="component" value="Unassembled WGS sequence"/>
</dbReference>
<evidence type="ECO:0000256" key="9">
    <source>
        <dbReference type="ARBA" id="ARBA00023012"/>
    </source>
</evidence>
<dbReference type="AlphaFoldDB" id="A0A7W8K160"/>
<keyword evidence="7 14" id="KW-0418">Kinase</keyword>
<dbReference type="PROSITE" id="PS50885">
    <property type="entry name" value="HAMP"/>
    <property type="match status" value="1"/>
</dbReference>
<dbReference type="CDD" id="cd00082">
    <property type="entry name" value="HisKA"/>
    <property type="match status" value="1"/>
</dbReference>
<evidence type="ECO:0000259" key="13">
    <source>
        <dbReference type="PROSITE" id="PS50885"/>
    </source>
</evidence>
<evidence type="ECO:0000256" key="1">
    <source>
        <dbReference type="ARBA" id="ARBA00000085"/>
    </source>
</evidence>
<evidence type="ECO:0000256" key="7">
    <source>
        <dbReference type="ARBA" id="ARBA00022777"/>
    </source>
</evidence>
<dbReference type="Gene3D" id="1.10.287.130">
    <property type="match status" value="1"/>
</dbReference>
<keyword evidence="9" id="KW-0902">Two-component regulatory system</keyword>
<evidence type="ECO:0000256" key="4">
    <source>
        <dbReference type="ARBA" id="ARBA00022553"/>
    </source>
</evidence>
<dbReference type="SUPFAM" id="SSF47384">
    <property type="entry name" value="Homodimeric domain of signal transducing histidine kinase"/>
    <property type="match status" value="1"/>
</dbReference>
<evidence type="ECO:0000256" key="6">
    <source>
        <dbReference type="ARBA" id="ARBA00022692"/>
    </source>
</evidence>
<evidence type="ECO:0000313" key="15">
    <source>
        <dbReference type="Proteomes" id="UP000552709"/>
    </source>
</evidence>
<dbReference type="PANTHER" id="PTHR45436">
    <property type="entry name" value="SENSOR HISTIDINE KINASE YKOH"/>
    <property type="match status" value="1"/>
</dbReference>